<feature type="domain" description="Major facilitator superfamily (MFS) profile" evidence="6">
    <location>
        <begin position="48"/>
        <end position="500"/>
    </location>
</feature>
<feature type="transmembrane region" description="Helical" evidence="5">
    <location>
        <begin position="206"/>
        <end position="228"/>
    </location>
</feature>
<evidence type="ECO:0000313" key="7">
    <source>
        <dbReference type="EMBL" id="OMP85932.1"/>
    </source>
</evidence>
<evidence type="ECO:0000256" key="4">
    <source>
        <dbReference type="ARBA" id="ARBA00023136"/>
    </source>
</evidence>
<feature type="transmembrane region" description="Helical" evidence="5">
    <location>
        <begin position="89"/>
        <end position="109"/>
    </location>
</feature>
<name>A0A1S8BEH8_9PEZI</name>
<dbReference type="OrthoDB" id="2130629at2759"/>
<dbReference type="EMBL" id="MSZU01000081">
    <property type="protein sequence ID" value="OMP85932.1"/>
    <property type="molecule type" value="Genomic_DNA"/>
</dbReference>
<dbReference type="PROSITE" id="PS50850">
    <property type="entry name" value="MFS"/>
    <property type="match status" value="1"/>
</dbReference>
<gene>
    <name evidence="7" type="ORF">BK809_0002144</name>
</gene>
<dbReference type="Proteomes" id="UP000190776">
    <property type="component" value="Unassembled WGS sequence"/>
</dbReference>
<dbReference type="SUPFAM" id="SSF103473">
    <property type="entry name" value="MFS general substrate transporter"/>
    <property type="match status" value="1"/>
</dbReference>
<feature type="transmembrane region" description="Helical" evidence="5">
    <location>
        <begin position="272"/>
        <end position="293"/>
    </location>
</feature>
<evidence type="ECO:0000256" key="2">
    <source>
        <dbReference type="ARBA" id="ARBA00022692"/>
    </source>
</evidence>
<sequence>MAVRAFPKPDTRCSSPFEPAAIDVEKLGRQRPAIFTTKVAEYCFCFSLLASMFMAVSSFPAQEYFISGFHIILPALTTSLDIPTAARSWPASVFSLVTGSFILPCGRLADIFGARMLFVCGLVWFAIWSLIAGFSQNYIMLIVCRALSGLGPAAFLPAGIMLLGTVYRPGPRKNLIFSFYGAFAPIGFFTGIFFGGISGELLSWGWYFYFGTIFLAIVTVISVFFVPNDRPDGRETNIKMDWWGLVTIVPGLLLVVFAITDCSHADHGWANPYIIVTFVVGVLCLLAAFYVEGWVADQPLLPFDIFAPKSIKPLVIGLFFSYGVYGVYLFYASFYIELVLGIGTLQTTAWFAPMAAGGLILSTVGGLVMHLLPGKALIVLAAAVQVVCCLLFALMPDHPNYWAWVFPAMVCATLGVDVTFSVTNVFITTSMPRHRQGLAGALINTTLFLGIGFFLGVADLAVSSTERLGRKGSYKVAFWFGVACSSVACFAFLFVKMGRAKGELTHEERAQLEMEEAG</sequence>
<feature type="transmembrane region" description="Helical" evidence="5">
    <location>
        <begin position="175"/>
        <end position="194"/>
    </location>
</feature>
<dbReference type="PANTHER" id="PTHR42718:SF11">
    <property type="entry name" value="MAJOR FACILITATOR SUPERFAMILY (MFS) PROFILE DOMAIN-CONTAINING PROTEIN"/>
    <property type="match status" value="1"/>
</dbReference>
<dbReference type="Pfam" id="PF07690">
    <property type="entry name" value="MFS_1"/>
    <property type="match status" value="1"/>
</dbReference>
<feature type="transmembrane region" description="Helical" evidence="5">
    <location>
        <begin position="438"/>
        <end position="457"/>
    </location>
</feature>
<evidence type="ECO:0000259" key="6">
    <source>
        <dbReference type="PROSITE" id="PS50850"/>
    </source>
</evidence>
<organism evidence="7 8">
    <name type="scientific">Diplodia seriata</name>
    <dbReference type="NCBI Taxonomy" id="420778"/>
    <lineage>
        <taxon>Eukaryota</taxon>
        <taxon>Fungi</taxon>
        <taxon>Dikarya</taxon>
        <taxon>Ascomycota</taxon>
        <taxon>Pezizomycotina</taxon>
        <taxon>Dothideomycetes</taxon>
        <taxon>Dothideomycetes incertae sedis</taxon>
        <taxon>Botryosphaeriales</taxon>
        <taxon>Botryosphaeriaceae</taxon>
        <taxon>Diplodia</taxon>
    </lineage>
</organism>
<accession>A0A1S8BEH8</accession>
<keyword evidence="3 5" id="KW-1133">Transmembrane helix</keyword>
<keyword evidence="2 5" id="KW-0812">Transmembrane</keyword>
<evidence type="ECO:0000256" key="1">
    <source>
        <dbReference type="ARBA" id="ARBA00004141"/>
    </source>
</evidence>
<evidence type="ECO:0000256" key="3">
    <source>
        <dbReference type="ARBA" id="ARBA00022989"/>
    </source>
</evidence>
<dbReference type="InterPro" id="IPR011701">
    <property type="entry name" value="MFS"/>
</dbReference>
<evidence type="ECO:0000256" key="5">
    <source>
        <dbReference type="SAM" id="Phobius"/>
    </source>
</evidence>
<dbReference type="PANTHER" id="PTHR42718">
    <property type="entry name" value="MAJOR FACILITATOR SUPERFAMILY MULTIDRUG TRANSPORTER MFSC"/>
    <property type="match status" value="1"/>
</dbReference>
<dbReference type="Gene3D" id="1.20.1720.10">
    <property type="entry name" value="Multidrug resistance protein D"/>
    <property type="match status" value="1"/>
</dbReference>
<dbReference type="Gene3D" id="1.20.1250.20">
    <property type="entry name" value="MFS general substrate transporter like domains"/>
    <property type="match status" value="1"/>
</dbReference>
<feature type="transmembrane region" description="Helical" evidence="5">
    <location>
        <begin position="240"/>
        <end position="260"/>
    </location>
</feature>
<dbReference type="InterPro" id="IPR036259">
    <property type="entry name" value="MFS_trans_sf"/>
</dbReference>
<feature type="transmembrane region" description="Helical" evidence="5">
    <location>
        <begin position="314"/>
        <end position="336"/>
    </location>
</feature>
<feature type="transmembrane region" description="Helical" evidence="5">
    <location>
        <begin position="140"/>
        <end position="163"/>
    </location>
</feature>
<dbReference type="GO" id="GO:0022857">
    <property type="term" value="F:transmembrane transporter activity"/>
    <property type="evidence" value="ECO:0007669"/>
    <property type="project" value="InterPro"/>
</dbReference>
<keyword evidence="4 5" id="KW-0472">Membrane</keyword>
<comment type="subcellular location">
    <subcellularLocation>
        <location evidence="1">Membrane</location>
        <topology evidence="1">Multi-pass membrane protein</topology>
    </subcellularLocation>
</comment>
<evidence type="ECO:0000313" key="8">
    <source>
        <dbReference type="Proteomes" id="UP000190776"/>
    </source>
</evidence>
<feature type="transmembrane region" description="Helical" evidence="5">
    <location>
        <begin position="477"/>
        <end position="495"/>
    </location>
</feature>
<feature type="transmembrane region" description="Helical" evidence="5">
    <location>
        <begin position="39"/>
        <end position="59"/>
    </location>
</feature>
<dbReference type="AlphaFoldDB" id="A0A1S8BEH8"/>
<comment type="caution">
    <text evidence="7">The sequence shown here is derived from an EMBL/GenBank/DDBJ whole genome shotgun (WGS) entry which is preliminary data.</text>
</comment>
<feature type="transmembrane region" description="Helical" evidence="5">
    <location>
        <begin position="401"/>
        <end position="426"/>
    </location>
</feature>
<reference evidence="7 8" key="1">
    <citation type="submission" date="2017-01" db="EMBL/GenBank/DDBJ databases">
        <title>Draft genome sequence of Diplodia seriata F98.1, a fungal species involved in grapevine trunk diseases.</title>
        <authorList>
            <person name="Robert-Siegwald G."/>
            <person name="Vallet J."/>
            <person name="Abou-Mansour E."/>
            <person name="Xu J."/>
            <person name="Rey P."/>
            <person name="Bertsch C."/>
            <person name="Rego C."/>
            <person name="Larignon P."/>
            <person name="Fontaine F."/>
            <person name="Lebrun M.-H."/>
        </authorList>
    </citation>
    <scope>NUCLEOTIDE SEQUENCE [LARGE SCALE GENOMIC DNA]</scope>
    <source>
        <strain evidence="7 8">F98.1</strain>
    </source>
</reference>
<proteinExistence type="predicted"/>
<feature type="transmembrane region" description="Helical" evidence="5">
    <location>
        <begin position="376"/>
        <end position="395"/>
    </location>
</feature>
<protein>
    <submittedName>
        <fullName evidence="7">Drug resistance protein</fullName>
    </submittedName>
</protein>
<dbReference type="InterPro" id="IPR020846">
    <property type="entry name" value="MFS_dom"/>
</dbReference>
<feature type="transmembrane region" description="Helical" evidence="5">
    <location>
        <begin position="116"/>
        <end position="134"/>
    </location>
</feature>
<feature type="transmembrane region" description="Helical" evidence="5">
    <location>
        <begin position="348"/>
        <end position="369"/>
    </location>
</feature>
<dbReference type="GO" id="GO:0016020">
    <property type="term" value="C:membrane"/>
    <property type="evidence" value="ECO:0007669"/>
    <property type="project" value="UniProtKB-SubCell"/>
</dbReference>